<keyword evidence="1" id="KW-1133">Transmembrane helix</keyword>
<evidence type="ECO:0000313" key="3">
    <source>
        <dbReference type="Proteomes" id="UP000198718"/>
    </source>
</evidence>
<dbReference type="AlphaFoldDB" id="A0A1G8ZMH4"/>
<keyword evidence="3" id="KW-1185">Reference proteome</keyword>
<dbReference type="Proteomes" id="UP000198718">
    <property type="component" value="Unassembled WGS sequence"/>
</dbReference>
<evidence type="ECO:0000313" key="2">
    <source>
        <dbReference type="EMBL" id="SDK16248.1"/>
    </source>
</evidence>
<feature type="transmembrane region" description="Helical" evidence="1">
    <location>
        <begin position="6"/>
        <end position="23"/>
    </location>
</feature>
<accession>A0A1G8ZMH4</accession>
<reference evidence="2 3" key="1">
    <citation type="submission" date="2016-10" db="EMBL/GenBank/DDBJ databases">
        <authorList>
            <person name="de Groot N.N."/>
        </authorList>
    </citation>
    <scope>NUCLEOTIDE SEQUENCE [LARGE SCALE GENOMIC DNA]</scope>
    <source>
        <strain evidence="2 3">DSM 18346</strain>
    </source>
</reference>
<gene>
    <name evidence="2" type="ORF">SAMN05660472_00907</name>
</gene>
<sequence length="45" mass="5153">MKLDEIMVLLVFIGFCVGGYFLMKKADKEIRKQTSGNSPMNKDKQ</sequence>
<keyword evidence="1" id="KW-0472">Membrane</keyword>
<dbReference type="EMBL" id="FNFP01000001">
    <property type="protein sequence ID" value="SDK16248.1"/>
    <property type="molecule type" value="Genomic_DNA"/>
</dbReference>
<proteinExistence type="predicted"/>
<organism evidence="2 3">
    <name type="scientific">Natronincola ferrireducens</name>
    <dbReference type="NCBI Taxonomy" id="393762"/>
    <lineage>
        <taxon>Bacteria</taxon>
        <taxon>Bacillati</taxon>
        <taxon>Bacillota</taxon>
        <taxon>Clostridia</taxon>
        <taxon>Peptostreptococcales</taxon>
        <taxon>Natronincolaceae</taxon>
        <taxon>Natronincola</taxon>
    </lineage>
</organism>
<protein>
    <submittedName>
        <fullName evidence="2">Uncharacterized protein</fullName>
    </submittedName>
</protein>
<evidence type="ECO:0000256" key="1">
    <source>
        <dbReference type="SAM" id="Phobius"/>
    </source>
</evidence>
<name>A0A1G8ZMH4_9FIRM</name>
<dbReference type="RefSeq" id="WP_176762052.1">
    <property type="nucleotide sequence ID" value="NZ_FNFP01000001.1"/>
</dbReference>
<keyword evidence="1" id="KW-0812">Transmembrane</keyword>